<comment type="caution">
    <text evidence="8">The sequence shown here is derived from an EMBL/GenBank/DDBJ whole genome shotgun (WGS) entry which is preliminary data.</text>
</comment>
<dbReference type="GO" id="GO:0003677">
    <property type="term" value="F:DNA binding"/>
    <property type="evidence" value="ECO:0007669"/>
    <property type="project" value="UniProtKB-KW"/>
</dbReference>
<proteinExistence type="predicted"/>
<evidence type="ECO:0000259" key="7">
    <source>
        <dbReference type="PROSITE" id="PS50811"/>
    </source>
</evidence>
<dbReference type="Proteomes" id="UP001630127">
    <property type="component" value="Unassembled WGS sequence"/>
</dbReference>
<evidence type="ECO:0000313" key="8">
    <source>
        <dbReference type="EMBL" id="KAL3499241.1"/>
    </source>
</evidence>
<dbReference type="SMART" id="SM00774">
    <property type="entry name" value="WRKY"/>
    <property type="match status" value="1"/>
</dbReference>
<accession>A0ABD2XXK8</accession>
<dbReference type="AlphaFoldDB" id="A0ABD2XXK8"/>
<keyword evidence="3" id="KW-0238">DNA-binding</keyword>
<feature type="region of interest" description="Disordered" evidence="6">
    <location>
        <begin position="65"/>
        <end position="94"/>
    </location>
</feature>
<evidence type="ECO:0000256" key="5">
    <source>
        <dbReference type="ARBA" id="ARBA00023242"/>
    </source>
</evidence>
<feature type="compositionally biased region" description="Polar residues" evidence="6">
    <location>
        <begin position="65"/>
        <end position="78"/>
    </location>
</feature>
<dbReference type="SUPFAM" id="SSF118290">
    <property type="entry name" value="WRKY DNA-binding domain"/>
    <property type="match status" value="1"/>
</dbReference>
<reference evidence="8 9" key="1">
    <citation type="submission" date="2024-11" db="EMBL/GenBank/DDBJ databases">
        <title>A near-complete genome assembly of Cinchona calisaya.</title>
        <authorList>
            <person name="Lian D.C."/>
            <person name="Zhao X.W."/>
            <person name="Wei L."/>
        </authorList>
    </citation>
    <scope>NUCLEOTIDE SEQUENCE [LARGE SCALE GENOMIC DNA]</scope>
    <source>
        <tissue evidence="8">Nenye</tissue>
    </source>
</reference>
<keyword evidence="2" id="KW-0805">Transcription regulation</keyword>
<dbReference type="EMBL" id="JBJUIK010000016">
    <property type="protein sequence ID" value="KAL3499241.1"/>
    <property type="molecule type" value="Genomic_DNA"/>
</dbReference>
<evidence type="ECO:0000256" key="3">
    <source>
        <dbReference type="ARBA" id="ARBA00023125"/>
    </source>
</evidence>
<feature type="domain" description="WRKY" evidence="7">
    <location>
        <begin position="125"/>
        <end position="187"/>
    </location>
</feature>
<dbReference type="PANTHER" id="PTHR32096:SF146">
    <property type="entry name" value="WRKY TRANSCRIPTION FACTOR 19-RELATED"/>
    <property type="match status" value="1"/>
</dbReference>
<dbReference type="PANTHER" id="PTHR32096">
    <property type="entry name" value="WRKY TRANSCRIPTION FACTOR 30-RELATED-RELATED"/>
    <property type="match status" value="1"/>
</dbReference>
<dbReference type="InterPro" id="IPR044810">
    <property type="entry name" value="WRKY_plant"/>
</dbReference>
<feature type="region of interest" description="Disordered" evidence="6">
    <location>
        <begin position="1"/>
        <end position="23"/>
    </location>
</feature>
<gene>
    <name evidence="8" type="ORF">ACH5RR_038334</name>
</gene>
<dbReference type="Pfam" id="PF03106">
    <property type="entry name" value="WRKY"/>
    <property type="match status" value="1"/>
</dbReference>
<keyword evidence="5" id="KW-0539">Nucleus</keyword>
<evidence type="ECO:0000256" key="6">
    <source>
        <dbReference type="SAM" id="MobiDB-lite"/>
    </source>
</evidence>
<feature type="compositionally biased region" description="Basic and acidic residues" evidence="6">
    <location>
        <begin position="7"/>
        <end position="16"/>
    </location>
</feature>
<dbReference type="InterPro" id="IPR003657">
    <property type="entry name" value="WRKY_dom"/>
</dbReference>
<evidence type="ECO:0000256" key="4">
    <source>
        <dbReference type="ARBA" id="ARBA00023163"/>
    </source>
</evidence>
<dbReference type="GO" id="GO:0005634">
    <property type="term" value="C:nucleus"/>
    <property type="evidence" value="ECO:0007669"/>
    <property type="project" value="UniProtKB-SubCell"/>
</dbReference>
<dbReference type="Gene3D" id="2.20.25.80">
    <property type="entry name" value="WRKY domain"/>
    <property type="match status" value="1"/>
</dbReference>
<evidence type="ECO:0000256" key="1">
    <source>
        <dbReference type="ARBA" id="ARBA00004123"/>
    </source>
</evidence>
<organism evidence="8 9">
    <name type="scientific">Cinchona calisaya</name>
    <dbReference type="NCBI Taxonomy" id="153742"/>
    <lineage>
        <taxon>Eukaryota</taxon>
        <taxon>Viridiplantae</taxon>
        <taxon>Streptophyta</taxon>
        <taxon>Embryophyta</taxon>
        <taxon>Tracheophyta</taxon>
        <taxon>Spermatophyta</taxon>
        <taxon>Magnoliopsida</taxon>
        <taxon>eudicotyledons</taxon>
        <taxon>Gunneridae</taxon>
        <taxon>Pentapetalae</taxon>
        <taxon>asterids</taxon>
        <taxon>lamiids</taxon>
        <taxon>Gentianales</taxon>
        <taxon>Rubiaceae</taxon>
        <taxon>Cinchonoideae</taxon>
        <taxon>Cinchoneae</taxon>
        <taxon>Cinchona</taxon>
    </lineage>
</organism>
<keyword evidence="4" id="KW-0804">Transcription</keyword>
<evidence type="ECO:0000256" key="2">
    <source>
        <dbReference type="ARBA" id="ARBA00023015"/>
    </source>
</evidence>
<protein>
    <recommendedName>
        <fullName evidence="7">WRKY domain-containing protein</fullName>
    </recommendedName>
</protein>
<keyword evidence="9" id="KW-1185">Reference proteome</keyword>
<dbReference type="PROSITE" id="PS50811">
    <property type="entry name" value="WRKY"/>
    <property type="match status" value="1"/>
</dbReference>
<dbReference type="InterPro" id="IPR036576">
    <property type="entry name" value="WRKY_dom_sf"/>
</dbReference>
<comment type="subcellular location">
    <subcellularLocation>
        <location evidence="1">Nucleus</location>
    </subcellularLocation>
</comment>
<sequence length="205" mass="22821">MEVSEEDVMKPDDNHKRNLSMSSDACLLEKARKLLRGNNTESSQSCSINSPLRINTQLALSVQSTHSLENGLEGQSQPRPLASGGGKAKSSISVTGSNQIEHFNKNFEEDYLDVTPEFELGGPPDDGWSWRKYGQIDVLPNKYTRSYYRCTYLNTHNCLATKQVKRSDDDPTVFEVTYGGTHTCNQTIEGSVSSSTPPEKARIQR</sequence>
<name>A0ABD2XXK8_9GENT</name>
<evidence type="ECO:0000313" key="9">
    <source>
        <dbReference type="Proteomes" id="UP001630127"/>
    </source>
</evidence>